<keyword evidence="3" id="KW-1185">Reference proteome</keyword>
<comment type="caution">
    <text evidence="2">The sequence shown here is derived from an EMBL/GenBank/DDBJ whole genome shotgun (WGS) entry which is preliminary data.</text>
</comment>
<evidence type="ECO:0000256" key="1">
    <source>
        <dbReference type="SAM" id="MobiDB-lite"/>
    </source>
</evidence>
<dbReference type="EMBL" id="CACVBS010000094">
    <property type="protein sequence ID" value="CAA7270704.1"/>
    <property type="molecule type" value="Genomic_DNA"/>
</dbReference>
<feature type="region of interest" description="Disordered" evidence="1">
    <location>
        <begin position="459"/>
        <end position="492"/>
    </location>
</feature>
<evidence type="ECO:0000313" key="3">
    <source>
        <dbReference type="Proteomes" id="UP000467700"/>
    </source>
</evidence>
<dbReference type="AlphaFoldDB" id="A0A8S0W0T6"/>
<gene>
    <name evidence="2" type="ORF">AAE3_LOCUS12922</name>
</gene>
<evidence type="ECO:0008006" key="4">
    <source>
        <dbReference type="Google" id="ProtNLM"/>
    </source>
</evidence>
<protein>
    <recommendedName>
        <fullName evidence="4">F-box domain-containing protein</fullName>
    </recommendedName>
</protein>
<dbReference type="Proteomes" id="UP000467700">
    <property type="component" value="Unassembled WGS sequence"/>
</dbReference>
<sequence length="492" mass="55939">MNHVHDPMHKLPPEIVSRVFTVCMHATWENRRPHDALLNPVPRATIPPLLFGAVCQRWREIAWSTPQLWTKLNIYLDPSICGWQTKVAQEWLARSGSLHLSIHLRPRHEQDLSYHTNLFAPLMRLLSEHSPRWKHLNIALPHSFMTHFRGDLQGIPVLQTMVINGKSVFPLGSQGEESLHFGQEASSLVSVEIYSYRFRSIGIGWKHVTTVHLSKLFVEECLELFQVASSMRECNIALVTQADDTELPVHHHVISDSLENLAIGFVNSLDGPALMNNITLPRLQSLSYYVSAIDSLSPFFSRSSSTLTRLLLSENDASEVELIQLLYSTPFLQALDLYHMDLENQLLDHLVSTALSTIDREGNKHGFLPHLAELSLLGEGDYSLDTLPMIFAQGHLLPNQAMRPWEKMEIAFFVDPEEEYLGQDLLNKLLEIIDRGIKLLLFNTETDNDLIKVSQQYYESLDAEDGEEADDDGDSDAEDENVKEEYSEGEDQ</sequence>
<name>A0A8S0W0T6_CYCAE</name>
<feature type="compositionally biased region" description="Acidic residues" evidence="1">
    <location>
        <begin position="461"/>
        <end position="492"/>
    </location>
</feature>
<dbReference type="Gene3D" id="3.80.10.10">
    <property type="entry name" value="Ribonuclease Inhibitor"/>
    <property type="match status" value="1"/>
</dbReference>
<dbReference type="InterPro" id="IPR032675">
    <property type="entry name" value="LRR_dom_sf"/>
</dbReference>
<evidence type="ECO:0000313" key="2">
    <source>
        <dbReference type="EMBL" id="CAA7270704.1"/>
    </source>
</evidence>
<organism evidence="2 3">
    <name type="scientific">Cyclocybe aegerita</name>
    <name type="common">Black poplar mushroom</name>
    <name type="synonym">Agrocybe aegerita</name>
    <dbReference type="NCBI Taxonomy" id="1973307"/>
    <lineage>
        <taxon>Eukaryota</taxon>
        <taxon>Fungi</taxon>
        <taxon>Dikarya</taxon>
        <taxon>Basidiomycota</taxon>
        <taxon>Agaricomycotina</taxon>
        <taxon>Agaricomycetes</taxon>
        <taxon>Agaricomycetidae</taxon>
        <taxon>Agaricales</taxon>
        <taxon>Agaricineae</taxon>
        <taxon>Bolbitiaceae</taxon>
        <taxon>Cyclocybe</taxon>
    </lineage>
</organism>
<reference evidence="2 3" key="1">
    <citation type="submission" date="2020-01" db="EMBL/GenBank/DDBJ databases">
        <authorList>
            <person name="Gupta K D."/>
        </authorList>
    </citation>
    <scope>NUCLEOTIDE SEQUENCE [LARGE SCALE GENOMIC DNA]</scope>
</reference>
<dbReference type="SUPFAM" id="SSF52047">
    <property type="entry name" value="RNI-like"/>
    <property type="match status" value="1"/>
</dbReference>
<accession>A0A8S0W0T6</accession>
<dbReference type="Gene3D" id="1.20.1280.50">
    <property type="match status" value="1"/>
</dbReference>
<dbReference type="OrthoDB" id="2269034at2759"/>
<proteinExistence type="predicted"/>